<dbReference type="PANTHER" id="PTHR35046:SF26">
    <property type="entry name" value="RNA-DIRECTED DNA POLYMERASE"/>
    <property type="match status" value="1"/>
</dbReference>
<evidence type="ECO:0000313" key="1">
    <source>
        <dbReference type="EMBL" id="CAA2619845.1"/>
    </source>
</evidence>
<keyword evidence="2" id="KW-1185">Reference proteome</keyword>
<dbReference type="Proteomes" id="UP001189122">
    <property type="component" value="Unassembled WGS sequence"/>
</dbReference>
<dbReference type="Gene3D" id="2.40.70.10">
    <property type="entry name" value="Acid Proteases"/>
    <property type="match status" value="1"/>
</dbReference>
<dbReference type="InterPro" id="IPR021109">
    <property type="entry name" value="Peptidase_aspartic_dom_sf"/>
</dbReference>
<protein>
    <submittedName>
        <fullName evidence="1">Uncharacterized protein</fullName>
    </submittedName>
</protein>
<sequence length="94" mass="10980">MFRTRCTVNFKVCNIIIDSGSSENIVSSMMVKKIDLHTSLHPHPYQICWIKKEIKTKVLKICLIKFSIDKTYFDEVQCDVVEMDACHMKLGQPW</sequence>
<proteinExistence type="predicted"/>
<evidence type="ECO:0000313" key="2">
    <source>
        <dbReference type="Proteomes" id="UP001189122"/>
    </source>
</evidence>
<accession>A0A7I8IR08</accession>
<organism evidence="1">
    <name type="scientific">Spirodela intermedia</name>
    <name type="common">Intermediate duckweed</name>
    <dbReference type="NCBI Taxonomy" id="51605"/>
    <lineage>
        <taxon>Eukaryota</taxon>
        <taxon>Viridiplantae</taxon>
        <taxon>Streptophyta</taxon>
        <taxon>Embryophyta</taxon>
        <taxon>Tracheophyta</taxon>
        <taxon>Spermatophyta</taxon>
        <taxon>Magnoliopsida</taxon>
        <taxon>Liliopsida</taxon>
        <taxon>Araceae</taxon>
        <taxon>Lemnoideae</taxon>
        <taxon>Spirodela</taxon>
    </lineage>
</organism>
<dbReference type="SUPFAM" id="SSF50630">
    <property type="entry name" value="Acid proteases"/>
    <property type="match status" value="1"/>
</dbReference>
<name>A0A7I8IR08_SPIIN</name>
<dbReference type="CDD" id="cd00303">
    <property type="entry name" value="retropepsin_like"/>
    <property type="match status" value="1"/>
</dbReference>
<dbReference type="EMBL" id="LR743592">
    <property type="protein sequence ID" value="CAA2619845.1"/>
    <property type="molecule type" value="Genomic_DNA"/>
</dbReference>
<gene>
    <name evidence="1" type="ORF">SI7747_05006014</name>
</gene>
<dbReference type="AlphaFoldDB" id="A0A7I8IR08"/>
<dbReference type="PANTHER" id="PTHR35046">
    <property type="entry name" value="ZINC KNUCKLE (CCHC-TYPE) FAMILY PROTEIN"/>
    <property type="match status" value="1"/>
</dbReference>
<dbReference type="EMBL" id="CACRZD030000005">
    <property type="protein sequence ID" value="CAA6659592.1"/>
    <property type="molecule type" value="Genomic_DNA"/>
</dbReference>
<reference evidence="1 2" key="1">
    <citation type="submission" date="2019-12" db="EMBL/GenBank/DDBJ databases">
        <authorList>
            <person name="Scholz U."/>
            <person name="Mascher M."/>
            <person name="Fiebig A."/>
        </authorList>
    </citation>
    <scope>NUCLEOTIDE SEQUENCE</scope>
</reference>